<feature type="domain" description="DUF7088" evidence="3">
    <location>
        <begin position="40"/>
        <end position="150"/>
    </location>
</feature>
<dbReference type="InterPro" id="IPR055396">
    <property type="entry name" value="DUF7088"/>
</dbReference>
<dbReference type="InterPro" id="IPR019196">
    <property type="entry name" value="ABC_transp_unknown"/>
</dbReference>
<dbReference type="NCBIfam" id="TIGR03521">
    <property type="entry name" value="GldG"/>
    <property type="match status" value="1"/>
</dbReference>
<organism evidence="4 5">
    <name type="scientific">Chryseolinea soli</name>
    <dbReference type="NCBI Taxonomy" id="2321403"/>
    <lineage>
        <taxon>Bacteria</taxon>
        <taxon>Pseudomonadati</taxon>
        <taxon>Bacteroidota</taxon>
        <taxon>Cytophagia</taxon>
        <taxon>Cytophagales</taxon>
        <taxon>Fulvivirgaceae</taxon>
        <taxon>Chryseolinea</taxon>
    </lineage>
</organism>
<evidence type="ECO:0000313" key="5">
    <source>
        <dbReference type="Proteomes" id="UP000266183"/>
    </source>
</evidence>
<proteinExistence type="predicted"/>
<dbReference type="InterPro" id="IPR029062">
    <property type="entry name" value="Class_I_gatase-like"/>
</dbReference>
<gene>
    <name evidence="4" type="primary">gldG</name>
    <name evidence="4" type="ORF">D4L85_01580</name>
</gene>
<keyword evidence="1" id="KW-0472">Membrane</keyword>
<name>A0A385SCK0_9BACT</name>
<dbReference type="RefSeq" id="WP_119752672.1">
    <property type="nucleotide sequence ID" value="NZ_CP032382.1"/>
</dbReference>
<feature type="transmembrane region" description="Helical" evidence="1">
    <location>
        <begin position="531"/>
        <end position="553"/>
    </location>
</feature>
<evidence type="ECO:0000259" key="2">
    <source>
        <dbReference type="Pfam" id="PF09822"/>
    </source>
</evidence>
<evidence type="ECO:0000256" key="1">
    <source>
        <dbReference type="SAM" id="Phobius"/>
    </source>
</evidence>
<dbReference type="OrthoDB" id="9777219at2"/>
<reference evidence="5" key="1">
    <citation type="submission" date="2018-09" db="EMBL/GenBank/DDBJ databases">
        <title>Chryseolinea sp. KIS68-18 isolated from soil.</title>
        <authorList>
            <person name="Weon H.-Y."/>
            <person name="Kwon S.-W."/>
            <person name="Lee S.A."/>
        </authorList>
    </citation>
    <scope>NUCLEOTIDE SEQUENCE [LARGE SCALE GENOMIC DNA]</scope>
    <source>
        <strain evidence="5">KIS68-18</strain>
    </source>
</reference>
<keyword evidence="1" id="KW-1133">Transmembrane helix</keyword>
<dbReference type="KEGG" id="chk:D4L85_01580"/>
<dbReference type="AlphaFoldDB" id="A0A385SCK0"/>
<evidence type="ECO:0000259" key="3">
    <source>
        <dbReference type="Pfam" id="PF23357"/>
    </source>
</evidence>
<dbReference type="SUPFAM" id="SSF52317">
    <property type="entry name" value="Class I glutamine amidotransferase-like"/>
    <property type="match status" value="1"/>
</dbReference>
<feature type="domain" description="ABC-type uncharacterised transport system" evidence="2">
    <location>
        <begin position="196"/>
        <end position="496"/>
    </location>
</feature>
<keyword evidence="1" id="KW-0812">Transmembrane</keyword>
<dbReference type="InterPro" id="IPR019863">
    <property type="entry name" value="Motility-assoc_ABC-rel_GldG"/>
</dbReference>
<protein>
    <submittedName>
        <fullName evidence="4">Gliding motility-associated ABC transporter substrate-binding protein GldG</fullName>
    </submittedName>
</protein>
<feature type="transmembrane region" description="Helical" evidence="1">
    <location>
        <begin position="12"/>
        <end position="34"/>
    </location>
</feature>
<dbReference type="Pfam" id="PF09822">
    <property type="entry name" value="ABC_transp_aux"/>
    <property type="match status" value="1"/>
</dbReference>
<evidence type="ECO:0000313" key="4">
    <source>
        <dbReference type="EMBL" id="AYB29353.1"/>
    </source>
</evidence>
<dbReference type="Proteomes" id="UP000266183">
    <property type="component" value="Chromosome"/>
</dbReference>
<dbReference type="EMBL" id="CP032382">
    <property type="protein sequence ID" value="AYB29353.1"/>
    <property type="molecule type" value="Genomic_DNA"/>
</dbReference>
<dbReference type="Pfam" id="PF23357">
    <property type="entry name" value="DUF7088"/>
    <property type="match status" value="1"/>
</dbReference>
<sequence length="561" mass="63360">MVNWKSRKLGDVLWFANGVVALVLINLLVSQYFFRLDLTEEKRYSIKPQTREILNTLEDEVYVEIFLSGDLNAGFTRFQKAIQETLEEFRIYSHNKIKYRVTDPGVALSDKARQEYMADLAARGIQPTNVIDNKNGQRVEKIIFPGVVISYGGREKGVMLLKGNKAATPEEEINQSIEGIEYEVASAIHELTNEDRKRIGFVTGHGELDSVHVASLKSALREAYDVGRVRLDQSQSLQNIDVLVIAKPTSTFSTLDKFALDQYIMRGGKVMFLIDRLNASMDSASSENYFALPYDLGLDDQLFKYGVRINPDLVLDRTCGLYPIITGQVGGKPQVQLMEWPFFPLLNRYATHPVTRNLDAVVTKFVSSIDTVKASGIRKTSLMTTSPYSRKFTAPVKVSVNELRKNVRPEDFSDGDVAVGYLLEGKFTSLYKNRLLPEGASEQGFKADGVPTKLIVIGDGDLARNDINPRTRQLQALGFDPFTNQTFANRDFLMNAVTYLAEDDGLIQARNKRVTIRPLDKTKVTAERTKWQMVNLVVPILLLIAYGVFRAYWRKKKFAKF</sequence>
<keyword evidence="5" id="KW-1185">Reference proteome</keyword>
<accession>A0A385SCK0</accession>